<gene>
    <name evidence="2" type="ORF">B0T25DRAFT_574657</name>
</gene>
<keyword evidence="3" id="KW-1185">Reference proteome</keyword>
<evidence type="ECO:0000256" key="1">
    <source>
        <dbReference type="SAM" id="Phobius"/>
    </source>
</evidence>
<dbReference type="AlphaFoldDB" id="A0AAJ0H576"/>
<keyword evidence="1" id="KW-0812">Transmembrane</keyword>
<dbReference type="Proteomes" id="UP001275084">
    <property type="component" value="Unassembled WGS sequence"/>
</dbReference>
<accession>A0AAJ0H576</accession>
<evidence type="ECO:0000313" key="3">
    <source>
        <dbReference type="Proteomes" id="UP001275084"/>
    </source>
</evidence>
<name>A0AAJ0H576_9PEZI</name>
<keyword evidence="1" id="KW-0472">Membrane</keyword>
<keyword evidence="1" id="KW-1133">Transmembrane helix</keyword>
<reference evidence="2" key="2">
    <citation type="submission" date="2023-06" db="EMBL/GenBank/DDBJ databases">
        <authorList>
            <consortium name="Lawrence Berkeley National Laboratory"/>
            <person name="Haridas S."/>
            <person name="Hensen N."/>
            <person name="Bonometti L."/>
            <person name="Westerberg I."/>
            <person name="Brannstrom I.O."/>
            <person name="Guillou S."/>
            <person name="Cros-Aarteil S."/>
            <person name="Calhoun S."/>
            <person name="Kuo A."/>
            <person name="Mondo S."/>
            <person name="Pangilinan J."/>
            <person name="Riley R."/>
            <person name="Labutti K."/>
            <person name="Andreopoulos B."/>
            <person name="Lipzen A."/>
            <person name="Chen C."/>
            <person name="Yanf M."/>
            <person name="Daum C."/>
            <person name="Ng V."/>
            <person name="Clum A."/>
            <person name="Steindorff A."/>
            <person name="Ohm R."/>
            <person name="Martin F."/>
            <person name="Silar P."/>
            <person name="Natvig D."/>
            <person name="Lalanne C."/>
            <person name="Gautier V."/>
            <person name="Ament-Velasquez S.L."/>
            <person name="Kruys A."/>
            <person name="Hutchinson M.I."/>
            <person name="Powell A.J."/>
            <person name="Barry K."/>
            <person name="Miller A.N."/>
            <person name="Grigoriev I.V."/>
            <person name="Debuchy R."/>
            <person name="Gladieux P."/>
            <person name="Thoren M.H."/>
            <person name="Johannesson H."/>
        </authorList>
    </citation>
    <scope>NUCLEOTIDE SEQUENCE</scope>
    <source>
        <strain evidence="2">CBS 955.72</strain>
    </source>
</reference>
<reference evidence="2" key="1">
    <citation type="journal article" date="2023" name="Mol. Phylogenet. Evol.">
        <title>Genome-scale phylogeny and comparative genomics of the fungal order Sordariales.</title>
        <authorList>
            <person name="Hensen N."/>
            <person name="Bonometti L."/>
            <person name="Westerberg I."/>
            <person name="Brannstrom I.O."/>
            <person name="Guillou S."/>
            <person name="Cros-Aarteil S."/>
            <person name="Calhoun S."/>
            <person name="Haridas S."/>
            <person name="Kuo A."/>
            <person name="Mondo S."/>
            <person name="Pangilinan J."/>
            <person name="Riley R."/>
            <person name="LaButti K."/>
            <person name="Andreopoulos B."/>
            <person name="Lipzen A."/>
            <person name="Chen C."/>
            <person name="Yan M."/>
            <person name="Daum C."/>
            <person name="Ng V."/>
            <person name="Clum A."/>
            <person name="Steindorff A."/>
            <person name="Ohm R.A."/>
            <person name="Martin F."/>
            <person name="Silar P."/>
            <person name="Natvig D.O."/>
            <person name="Lalanne C."/>
            <person name="Gautier V."/>
            <person name="Ament-Velasquez S.L."/>
            <person name="Kruys A."/>
            <person name="Hutchinson M.I."/>
            <person name="Powell A.J."/>
            <person name="Barry K."/>
            <person name="Miller A.N."/>
            <person name="Grigoriev I.V."/>
            <person name="Debuchy R."/>
            <person name="Gladieux P."/>
            <person name="Hiltunen Thoren M."/>
            <person name="Johannesson H."/>
        </authorList>
    </citation>
    <scope>NUCLEOTIDE SEQUENCE</scope>
    <source>
        <strain evidence="2">CBS 955.72</strain>
    </source>
</reference>
<dbReference type="EMBL" id="JAUIQD010000009">
    <property type="protein sequence ID" value="KAK3339769.1"/>
    <property type="molecule type" value="Genomic_DNA"/>
</dbReference>
<sequence>MSRPGRVVRDVQLSTLATFPIKLSAETFSRSTSHIATALPSRGNPPILAAQASFTKPDTQNQKMPAIPSPLRSSISLCINSTIAADTTPPTPEPQAIAGAWIPALAVIFSLVLLTCLGSCLVFSYTRRRARKEKVAARLAKLKKAAPVGGGCFRIRKCPRRREDWAVASGPGGGGGGSRGGVVPVPVSVLRDGLP</sequence>
<evidence type="ECO:0000313" key="2">
    <source>
        <dbReference type="EMBL" id="KAK3339769.1"/>
    </source>
</evidence>
<proteinExistence type="predicted"/>
<feature type="transmembrane region" description="Helical" evidence="1">
    <location>
        <begin position="100"/>
        <end position="125"/>
    </location>
</feature>
<organism evidence="2 3">
    <name type="scientific">Lasiosphaeria hispida</name>
    <dbReference type="NCBI Taxonomy" id="260671"/>
    <lineage>
        <taxon>Eukaryota</taxon>
        <taxon>Fungi</taxon>
        <taxon>Dikarya</taxon>
        <taxon>Ascomycota</taxon>
        <taxon>Pezizomycotina</taxon>
        <taxon>Sordariomycetes</taxon>
        <taxon>Sordariomycetidae</taxon>
        <taxon>Sordariales</taxon>
        <taxon>Lasiosphaeriaceae</taxon>
        <taxon>Lasiosphaeria</taxon>
    </lineage>
</organism>
<comment type="caution">
    <text evidence="2">The sequence shown here is derived from an EMBL/GenBank/DDBJ whole genome shotgun (WGS) entry which is preliminary data.</text>
</comment>
<protein>
    <submittedName>
        <fullName evidence="2">Uncharacterized protein</fullName>
    </submittedName>
</protein>